<dbReference type="AlphaFoldDB" id="A0A8I6S853"/>
<dbReference type="EnsemblMetazoa" id="XM_014405361.2">
    <property type="protein sequence ID" value="XP_014260847.1"/>
    <property type="gene ID" value="LOC106673281"/>
</dbReference>
<evidence type="ECO:0000259" key="8">
    <source>
        <dbReference type="PROSITE" id="PS50102"/>
    </source>
</evidence>
<organism evidence="9 10">
    <name type="scientific">Cimex lectularius</name>
    <name type="common">Bed bug</name>
    <name type="synonym">Acanthia lectularia</name>
    <dbReference type="NCBI Taxonomy" id="79782"/>
    <lineage>
        <taxon>Eukaryota</taxon>
        <taxon>Metazoa</taxon>
        <taxon>Ecdysozoa</taxon>
        <taxon>Arthropoda</taxon>
        <taxon>Hexapoda</taxon>
        <taxon>Insecta</taxon>
        <taxon>Pterygota</taxon>
        <taxon>Neoptera</taxon>
        <taxon>Paraneoptera</taxon>
        <taxon>Hemiptera</taxon>
        <taxon>Heteroptera</taxon>
        <taxon>Panheteroptera</taxon>
        <taxon>Cimicomorpha</taxon>
        <taxon>Cimicidae</taxon>
        <taxon>Cimex</taxon>
    </lineage>
</organism>
<dbReference type="GO" id="GO:0005852">
    <property type="term" value="C:eukaryotic translation initiation factor 3 complex"/>
    <property type="evidence" value="ECO:0007669"/>
    <property type="project" value="UniProtKB-UniRule"/>
</dbReference>
<name>A0A8I6S853_CIMLE</name>
<keyword evidence="1 5" id="KW-0963">Cytoplasm</keyword>
<evidence type="ECO:0000256" key="7">
    <source>
        <dbReference type="SAM" id="MobiDB-lite"/>
    </source>
</evidence>
<dbReference type="Pfam" id="PF12353">
    <property type="entry name" value="eIF3g"/>
    <property type="match status" value="1"/>
</dbReference>
<dbReference type="CDD" id="cd12408">
    <property type="entry name" value="RRM_eIF3G_like"/>
    <property type="match status" value="1"/>
</dbReference>
<dbReference type="Gene3D" id="3.30.70.330">
    <property type="match status" value="1"/>
</dbReference>
<evidence type="ECO:0000256" key="1">
    <source>
        <dbReference type="ARBA" id="ARBA00022490"/>
    </source>
</evidence>
<sequence>MPGADEVKSSWADEVEENVEDIPRTSEVVENGLKIVTEYKKNEENKKIKIVSTYKRESRMVSKSIAKRKTWKKFGASADDKPGPNPATTIATEEIFMQFITSREEDKTDDDALEKLRTMVDKTVKCRMCNGDHWTLQCPFRDTNYMPAKAVTPTVNVEKKLTTQVDDKSKNKYVPPGLRDGAGNKRGESMGHLRHRDDASAIRISNLSESTQEVDLEELVKPFGDYNKIFLAKDKTTGLCKGFAYIHFRSRQAAANAINTLNGHGYDHLILGADWSKPQAHHQ</sequence>
<comment type="similarity">
    <text evidence="5">Belongs to the eIF-3 subunit G family.</text>
</comment>
<keyword evidence="3 6" id="KW-0694">RNA-binding</keyword>
<comment type="function">
    <text evidence="5">RNA-binding component of the eukaryotic translation initiation factor 3 (eIF-3) complex, which is involved in protein synthesis of a specialized repertoire of mRNAs and, together with other initiation factors, stimulates binding of mRNA and methionyl-tRNAi to the 40S ribosome. The eIF-3 complex specifically targets and initiates translation of a subset of mRNAs involved in cell proliferation. This subunit can bind 18S rRNA.</text>
</comment>
<keyword evidence="2 5" id="KW-0396">Initiation factor</keyword>
<dbReference type="PANTHER" id="PTHR10352">
    <property type="entry name" value="EUKARYOTIC TRANSLATION INITIATION FACTOR 3 SUBUNIT G"/>
    <property type="match status" value="1"/>
</dbReference>
<dbReference type="SUPFAM" id="SSF54928">
    <property type="entry name" value="RNA-binding domain, RBD"/>
    <property type="match status" value="1"/>
</dbReference>
<dbReference type="OrthoDB" id="639027at2759"/>
<evidence type="ECO:0000256" key="4">
    <source>
        <dbReference type="ARBA" id="ARBA00022917"/>
    </source>
</evidence>
<dbReference type="Proteomes" id="UP000494040">
    <property type="component" value="Unassembled WGS sequence"/>
</dbReference>
<dbReference type="InterPro" id="IPR024675">
    <property type="entry name" value="eIF3g_N"/>
</dbReference>
<dbReference type="GO" id="GO:0001732">
    <property type="term" value="P:formation of cytoplasmic translation initiation complex"/>
    <property type="evidence" value="ECO:0007669"/>
    <property type="project" value="UniProtKB-UniRule"/>
</dbReference>
<dbReference type="SMART" id="SM00360">
    <property type="entry name" value="RRM"/>
    <property type="match status" value="1"/>
</dbReference>
<dbReference type="OMA" id="ICQGDHF"/>
<evidence type="ECO:0000256" key="5">
    <source>
        <dbReference type="HAMAP-Rule" id="MF_03006"/>
    </source>
</evidence>
<gene>
    <name evidence="9" type="primary">106673281</name>
</gene>
<evidence type="ECO:0000256" key="6">
    <source>
        <dbReference type="PROSITE-ProRule" id="PRU00176"/>
    </source>
</evidence>
<dbReference type="GO" id="GO:0016282">
    <property type="term" value="C:eukaryotic 43S preinitiation complex"/>
    <property type="evidence" value="ECO:0007669"/>
    <property type="project" value="UniProtKB-UniRule"/>
</dbReference>
<dbReference type="HAMAP" id="MF_03006">
    <property type="entry name" value="eIF3g"/>
    <property type="match status" value="1"/>
</dbReference>
<keyword evidence="4 5" id="KW-0648">Protein biosynthesis</keyword>
<dbReference type="InterPro" id="IPR000504">
    <property type="entry name" value="RRM_dom"/>
</dbReference>
<dbReference type="CDD" id="cd12933">
    <property type="entry name" value="eIF3G"/>
    <property type="match status" value="1"/>
</dbReference>
<dbReference type="InterPro" id="IPR035979">
    <property type="entry name" value="RBD_domain_sf"/>
</dbReference>
<dbReference type="GO" id="GO:0003723">
    <property type="term" value="F:RNA binding"/>
    <property type="evidence" value="ECO:0007669"/>
    <property type="project" value="UniProtKB-UniRule"/>
</dbReference>
<feature type="compositionally biased region" description="Basic and acidic residues" evidence="7">
    <location>
        <begin position="182"/>
        <end position="191"/>
    </location>
</feature>
<dbReference type="InterPro" id="IPR017334">
    <property type="entry name" value="eIF3_g"/>
</dbReference>
<dbReference type="InterPro" id="IPR034240">
    <property type="entry name" value="eIF3G_RRM"/>
</dbReference>
<comment type="subunit">
    <text evidence="5">Component of the eukaryotic translation initiation factor 3 (eIF-3) complex.</text>
</comment>
<keyword evidence="10" id="KW-1185">Reference proteome</keyword>
<dbReference type="KEGG" id="clec:106673281"/>
<dbReference type="Pfam" id="PF00076">
    <property type="entry name" value="RRM_1"/>
    <property type="match status" value="1"/>
</dbReference>
<reference evidence="9" key="1">
    <citation type="submission" date="2022-01" db="UniProtKB">
        <authorList>
            <consortium name="EnsemblMetazoa"/>
        </authorList>
    </citation>
    <scope>IDENTIFICATION</scope>
</reference>
<accession>A0A8I6S853</accession>
<evidence type="ECO:0000313" key="9">
    <source>
        <dbReference type="EnsemblMetazoa" id="XP_014260847.1"/>
    </source>
</evidence>
<feature type="region of interest" description="Disordered" evidence="7">
    <location>
        <begin position="168"/>
        <end position="191"/>
    </location>
</feature>
<protein>
    <recommendedName>
        <fullName evidence="5">Eukaryotic translation initiation factor 3 subunit G</fullName>
        <shortName evidence="5">eIF3g</shortName>
    </recommendedName>
    <alternativeName>
        <fullName evidence="5">Eukaryotic translation initiation factor 3 RNA-binding subunit</fullName>
        <shortName evidence="5">eIF-3 RNA-binding subunit</shortName>
    </alternativeName>
    <alternativeName>
        <fullName evidence="5">Eukaryotic translation initiation factor 3 subunit 4</fullName>
    </alternativeName>
</protein>
<dbReference type="PIRSF" id="PIRSF037949">
    <property type="entry name" value="Transl_init_eIF-3_RNA-bind"/>
    <property type="match status" value="1"/>
</dbReference>
<evidence type="ECO:0000256" key="2">
    <source>
        <dbReference type="ARBA" id="ARBA00022540"/>
    </source>
</evidence>
<proteinExistence type="inferred from homology"/>
<dbReference type="PROSITE" id="PS50102">
    <property type="entry name" value="RRM"/>
    <property type="match status" value="1"/>
</dbReference>
<comment type="subcellular location">
    <subcellularLocation>
        <location evidence="5">Cytoplasm</location>
    </subcellularLocation>
</comment>
<evidence type="ECO:0000256" key="3">
    <source>
        <dbReference type="ARBA" id="ARBA00022884"/>
    </source>
</evidence>
<feature type="domain" description="RRM" evidence="8">
    <location>
        <begin position="200"/>
        <end position="278"/>
    </location>
</feature>
<dbReference type="GO" id="GO:0003743">
    <property type="term" value="F:translation initiation factor activity"/>
    <property type="evidence" value="ECO:0007669"/>
    <property type="project" value="UniProtKB-UniRule"/>
</dbReference>
<dbReference type="GO" id="GO:0033290">
    <property type="term" value="C:eukaryotic 48S preinitiation complex"/>
    <property type="evidence" value="ECO:0007669"/>
    <property type="project" value="UniProtKB-UniRule"/>
</dbReference>
<dbReference type="InterPro" id="IPR012677">
    <property type="entry name" value="Nucleotide-bd_a/b_plait_sf"/>
</dbReference>
<feature type="region of interest" description="Disordered" evidence="7">
    <location>
        <begin position="1"/>
        <end position="23"/>
    </location>
</feature>
<evidence type="ECO:0000313" key="10">
    <source>
        <dbReference type="Proteomes" id="UP000494040"/>
    </source>
</evidence>